<dbReference type="OrthoDB" id="9942291at2"/>
<evidence type="ECO:0000313" key="3">
    <source>
        <dbReference type="Proteomes" id="UP000002586"/>
    </source>
</evidence>
<proteinExistence type="predicted"/>
<dbReference type="KEGG" id="mgm:Mmc1_0284"/>
<sequence length="201" mass="21599">MLHITSTAHRPQGPTQTKVGTSGGPMDHASGFDTALEEASRKVDPPSTVDPVATMAAAVIPPRGLQNRVLSGYDPAKGIVTPEALRQTLSREEMEAFGQLLNAPPSKEKVGDHPLPPNLEKRWMEAINGLSTDLRAALTKLLHGESKDGSHLQTAAEKGLPLEGLSNHLLTALEADRESIPPATYRAWRLRIDDLQGRVAS</sequence>
<evidence type="ECO:0000313" key="2">
    <source>
        <dbReference type="EMBL" id="ABK42811.1"/>
    </source>
</evidence>
<dbReference type="RefSeq" id="WP_011711983.1">
    <property type="nucleotide sequence ID" value="NC_008576.1"/>
</dbReference>
<protein>
    <submittedName>
        <fullName evidence="2">Uncharacterized protein</fullName>
    </submittedName>
</protein>
<gene>
    <name evidence="2" type="ordered locus">Mmc1_0284</name>
</gene>
<evidence type="ECO:0000256" key="1">
    <source>
        <dbReference type="SAM" id="MobiDB-lite"/>
    </source>
</evidence>
<dbReference type="HOGENOM" id="CLU_1359043_0_0_5"/>
<organism evidence="2 3">
    <name type="scientific">Magnetococcus marinus (strain ATCC BAA-1437 / JCM 17883 / MC-1)</name>
    <dbReference type="NCBI Taxonomy" id="156889"/>
    <lineage>
        <taxon>Bacteria</taxon>
        <taxon>Pseudomonadati</taxon>
        <taxon>Pseudomonadota</taxon>
        <taxon>Magnetococcia</taxon>
        <taxon>Magnetococcales</taxon>
        <taxon>Magnetococcaceae</taxon>
        <taxon>Magnetococcus</taxon>
    </lineage>
</organism>
<dbReference type="EMBL" id="CP000471">
    <property type="protein sequence ID" value="ABK42811.1"/>
    <property type="molecule type" value="Genomic_DNA"/>
</dbReference>
<reference evidence="2 3" key="2">
    <citation type="journal article" date="2012" name="Int. J. Syst. Evol. Microbiol.">
        <title>Magnetococcus marinus gen. nov., sp. nov., a marine, magnetotactic bacterium that represents a novel lineage (Magnetococcaceae fam. nov.; Magnetococcales ord. nov.) at the base of the Alphaproteobacteria.</title>
        <authorList>
            <person name="Bazylinski D.A."/>
            <person name="Williams T.J."/>
            <person name="Lefevre C.T."/>
            <person name="Berg R.J."/>
            <person name="Zhang C.L."/>
            <person name="Bowser S.S."/>
            <person name="Dean A.J."/>
            <person name="Beveridge T.J."/>
        </authorList>
    </citation>
    <scope>NUCLEOTIDE SEQUENCE [LARGE SCALE GENOMIC DNA]</scope>
    <source>
        <strain evidence="3">ATCC BAA-1437 / JCM 17883 / MC-1</strain>
    </source>
</reference>
<keyword evidence="3" id="KW-1185">Reference proteome</keyword>
<name>A0L4B8_MAGMM</name>
<accession>A0L4B8</accession>
<feature type="compositionally biased region" description="Polar residues" evidence="1">
    <location>
        <begin position="1"/>
        <end position="20"/>
    </location>
</feature>
<feature type="region of interest" description="Disordered" evidence="1">
    <location>
        <begin position="1"/>
        <end position="48"/>
    </location>
</feature>
<dbReference type="Proteomes" id="UP000002586">
    <property type="component" value="Chromosome"/>
</dbReference>
<reference evidence="3" key="1">
    <citation type="journal article" date="2009" name="Appl. Environ. Microbiol.">
        <title>Complete genome sequence of the chemolithoautotrophic marine magnetotactic coccus strain MC-1.</title>
        <authorList>
            <person name="Schubbe S."/>
            <person name="Williams T.J."/>
            <person name="Xie G."/>
            <person name="Kiss H.E."/>
            <person name="Brettin T.S."/>
            <person name="Martinez D."/>
            <person name="Ross C.A."/>
            <person name="Schuler D."/>
            <person name="Cox B.L."/>
            <person name="Nealson K.H."/>
            <person name="Bazylinski D.A."/>
        </authorList>
    </citation>
    <scope>NUCLEOTIDE SEQUENCE [LARGE SCALE GENOMIC DNA]</scope>
    <source>
        <strain evidence="3">ATCC BAA-1437 / JCM 17883 / MC-1</strain>
    </source>
</reference>
<dbReference type="AlphaFoldDB" id="A0L4B8"/>
<dbReference type="STRING" id="156889.Mmc1_0284"/>